<dbReference type="InterPro" id="IPR042121">
    <property type="entry name" value="MutL_C_regsub"/>
</dbReference>
<dbReference type="InterPro" id="IPR014721">
    <property type="entry name" value="Ribsml_uS5_D2-typ_fold_subgr"/>
</dbReference>
<dbReference type="InterPro" id="IPR038973">
    <property type="entry name" value="MutL/Mlh/Pms-like"/>
</dbReference>
<evidence type="ECO:0000259" key="5">
    <source>
        <dbReference type="SMART" id="SM01340"/>
    </source>
</evidence>
<evidence type="ECO:0000256" key="2">
    <source>
        <dbReference type="ARBA" id="ARBA00022763"/>
    </source>
</evidence>
<dbReference type="PROSITE" id="PS00058">
    <property type="entry name" value="DNA_MISMATCH_REPAIR_1"/>
    <property type="match status" value="1"/>
</dbReference>
<feature type="region of interest" description="Disordered" evidence="3">
    <location>
        <begin position="522"/>
        <end position="556"/>
    </location>
</feature>
<dbReference type="OrthoDB" id="10263226at2759"/>
<dbReference type="GO" id="GO:0061982">
    <property type="term" value="P:meiosis I cell cycle process"/>
    <property type="evidence" value="ECO:0007669"/>
    <property type="project" value="UniProtKB-ARBA"/>
</dbReference>
<feature type="region of interest" description="Disordered" evidence="3">
    <location>
        <begin position="442"/>
        <end position="503"/>
    </location>
</feature>
<dbReference type="CDD" id="cd16926">
    <property type="entry name" value="HATPase_MutL-MLH-PMS-like"/>
    <property type="match status" value="1"/>
</dbReference>
<dbReference type="PANTHER" id="PTHR10073:SF52">
    <property type="entry name" value="MISMATCH REPAIR ENDONUCLEASE PMS2"/>
    <property type="match status" value="1"/>
</dbReference>
<evidence type="ECO:0000259" key="4">
    <source>
        <dbReference type="SMART" id="SM00853"/>
    </source>
</evidence>
<dbReference type="FunFam" id="3.30.1370.100:FF:000001">
    <property type="entry name" value="Mismatch repair endonuclease pms1, putative"/>
    <property type="match status" value="1"/>
</dbReference>
<keyword evidence="2" id="KW-0227">DNA damage</keyword>
<gene>
    <name evidence="6" type="ORF">C361_06356</name>
</gene>
<dbReference type="SUPFAM" id="SSF118116">
    <property type="entry name" value="DNA mismatch repair protein MutL"/>
    <property type="match status" value="1"/>
</dbReference>
<dbReference type="InterPro" id="IPR020568">
    <property type="entry name" value="Ribosomal_Su5_D2-typ_SF"/>
</dbReference>
<reference evidence="6 7" key="1">
    <citation type="submission" date="2017-06" db="EMBL/GenBank/DDBJ databases">
        <title>Global population genomics of the pathogenic fungus Cryptococcus neoformans var. grubii.</title>
        <authorList>
            <person name="Cuomo C."/>
            <person name="Litvintseva A."/>
            <person name="Chen Y."/>
            <person name="Young S."/>
            <person name="Zeng Q."/>
            <person name="Chapman S."/>
            <person name="Gujja S."/>
            <person name="Saif S."/>
            <person name="Birren B."/>
        </authorList>
    </citation>
    <scope>NUCLEOTIDE SEQUENCE [LARGE SCALE GENOMIC DNA]</scope>
    <source>
        <strain evidence="6 7">Tu259-1</strain>
    </source>
</reference>
<feature type="compositionally biased region" description="Basic and acidic residues" evidence="3">
    <location>
        <begin position="676"/>
        <end position="694"/>
    </location>
</feature>
<feature type="domain" description="MutL C-terminal dimerisation" evidence="4">
    <location>
        <begin position="810"/>
        <end position="965"/>
    </location>
</feature>
<accession>A0A854Q6I0</accession>
<evidence type="ECO:0000313" key="6">
    <source>
        <dbReference type="EMBL" id="OXG13165.1"/>
    </source>
</evidence>
<dbReference type="SUPFAM" id="SSF54211">
    <property type="entry name" value="Ribosomal protein S5 domain 2-like"/>
    <property type="match status" value="1"/>
</dbReference>
<dbReference type="NCBIfam" id="TIGR00585">
    <property type="entry name" value="mutl"/>
    <property type="match status" value="1"/>
</dbReference>
<dbReference type="PANTHER" id="PTHR10073">
    <property type="entry name" value="DNA MISMATCH REPAIR PROTEIN MLH, PMS, MUTL"/>
    <property type="match status" value="1"/>
</dbReference>
<dbReference type="GO" id="GO:0030983">
    <property type="term" value="F:mismatched DNA binding"/>
    <property type="evidence" value="ECO:0007669"/>
    <property type="project" value="InterPro"/>
</dbReference>
<dbReference type="GO" id="GO:0032389">
    <property type="term" value="C:MutLalpha complex"/>
    <property type="evidence" value="ECO:0007669"/>
    <property type="project" value="TreeGrafter"/>
</dbReference>
<dbReference type="Gene3D" id="3.30.565.10">
    <property type="entry name" value="Histidine kinase-like ATPase, C-terminal domain"/>
    <property type="match status" value="1"/>
</dbReference>
<dbReference type="SUPFAM" id="SSF55874">
    <property type="entry name" value="ATPase domain of HSP90 chaperone/DNA topoisomerase II/histidine kinase"/>
    <property type="match status" value="1"/>
</dbReference>
<feature type="compositionally biased region" description="Polar residues" evidence="3">
    <location>
        <begin position="395"/>
        <end position="412"/>
    </location>
</feature>
<dbReference type="CDD" id="cd03484">
    <property type="entry name" value="MutL_Trans_hPMS_2_like"/>
    <property type="match status" value="1"/>
</dbReference>
<dbReference type="InterPro" id="IPR002099">
    <property type="entry name" value="MutL/Mlh/PMS"/>
</dbReference>
<organism evidence="6 7">
    <name type="scientific">Cryptococcus neoformans Tu259-1</name>
    <dbReference type="NCBI Taxonomy" id="1230072"/>
    <lineage>
        <taxon>Eukaryota</taxon>
        <taxon>Fungi</taxon>
        <taxon>Dikarya</taxon>
        <taxon>Basidiomycota</taxon>
        <taxon>Agaricomycotina</taxon>
        <taxon>Tremellomycetes</taxon>
        <taxon>Tremellales</taxon>
        <taxon>Cryptococcaceae</taxon>
        <taxon>Cryptococcus</taxon>
        <taxon>Cryptococcus neoformans species complex</taxon>
    </lineage>
</organism>
<dbReference type="GO" id="GO:0016887">
    <property type="term" value="F:ATP hydrolysis activity"/>
    <property type="evidence" value="ECO:0007669"/>
    <property type="project" value="InterPro"/>
</dbReference>
<dbReference type="GO" id="GO:0005524">
    <property type="term" value="F:ATP binding"/>
    <property type="evidence" value="ECO:0007669"/>
    <property type="project" value="InterPro"/>
</dbReference>
<comment type="similarity">
    <text evidence="1">Belongs to the DNA mismatch repair MutL/HexB family.</text>
</comment>
<dbReference type="Gene3D" id="3.30.1370.100">
    <property type="entry name" value="MutL, C-terminal domain, regulatory subdomain"/>
    <property type="match status" value="1"/>
</dbReference>
<dbReference type="InterPro" id="IPR014790">
    <property type="entry name" value="MutL_C"/>
</dbReference>
<dbReference type="InterPro" id="IPR036890">
    <property type="entry name" value="HATPase_C_sf"/>
</dbReference>
<sequence>MTGGIKAIDTSLIHRIHSGQVVLDLQSAIKELLENSLDAGATAIDVRIKDNGLDSIEVVDNGSGIAEADWESVALRHHTSKLPSLEDLHKVTTFGFRGEALSALAALCDSITVVTATKETAPMGAVIKLGTDGRTIDTSGRVARPRGTTVTLSGLFNPLPVRRKEFERNAKKEVSRALVLLTAYALVPASASVQDARNGVRLKVELTAGGGRAAKRNIHLMTDGRGQLRSSVGAVWGPSALDNVEDIDLSLEVEIDRLMARREGITERTQTVKVKGLISSAQWGCGFSTSSRQFFYINGRPCNLTKVARAINEVYKSFNTNQLPLAILDFKIPNESVDINVSPDKRTIFVHSEDCLIDSLKTALESFFAPSRNTFTVEGASRTIKSIRRDHSHPSLKQSQHSQAISQTQQENAGLEEREGEHQVASDREAFEDVIARRSLSRRCSQTTANIPSSPHEEQTKRSITSAATLTSSVCEPDEARLSSPSSQASFRQRTLSMSKPSLNRAQTVSVIQALSNREAISKDRMSKLRENPQSSISQKPTVKHESDDESDDETQISVDEGQEVMEDMSEDAGQDEGRNMEIVSPNHETQKVSEDEANVETIEVEDQTMVRGSRIQDHTIKQSRHANKRILEIESSTDENILLPTRHSASAVWCGVDQQLSEQTPASSQHTLSESGRDLSSRNDPPPENRKFDFSTSCNPQRTSASSSSSPIAKPRVSQRLRSDKAYRDEIISTAPQGEVIMRFDLPRLRKRFANAGNRQAEAQNKRVSQLVKQDDLEETAGIKNKDSELAEEALSRVISKADFEKMEVKGQFNKGFIIARLQSVDDGTDDLFIIDQHASDEKYNFETLQQTTKIKAQALIKPRALHLTAGDEIIAMENIDILNANGFDVHVDENKPAGKGERISLLSMPVSKETVFDFKDLEQLLQLLSDDSRPSGQMVRPMKARAMFASRACRKSVMIGKTLTKGQMSQLLRNMGTIDQPWNCPHGRPTMRHLTKLNLAPESSKIKGRFDWTRWKEALG</sequence>
<evidence type="ECO:0000256" key="1">
    <source>
        <dbReference type="ARBA" id="ARBA00006082"/>
    </source>
</evidence>
<dbReference type="SMART" id="SM00853">
    <property type="entry name" value="MutL_C"/>
    <property type="match status" value="1"/>
</dbReference>
<dbReference type="FunFam" id="3.30.230.10:FF:000074">
    <property type="entry name" value="DNA mismatch repair protein (Pms1)"/>
    <property type="match status" value="1"/>
</dbReference>
<dbReference type="InterPro" id="IPR037198">
    <property type="entry name" value="MutL_C_sf"/>
</dbReference>
<dbReference type="Gene3D" id="3.30.1540.20">
    <property type="entry name" value="MutL, C-terminal domain, dimerisation subdomain"/>
    <property type="match status" value="1"/>
</dbReference>
<feature type="domain" description="DNA mismatch repair protein S5" evidence="5">
    <location>
        <begin position="232"/>
        <end position="369"/>
    </location>
</feature>
<feature type="compositionally biased region" description="Basic and acidic residues" evidence="3">
    <location>
        <begin position="522"/>
        <end position="531"/>
    </location>
</feature>
<feature type="compositionally biased region" description="Basic and acidic residues" evidence="3">
    <location>
        <begin position="415"/>
        <end position="428"/>
    </location>
</feature>
<dbReference type="GO" id="GO:0006298">
    <property type="term" value="P:mismatch repair"/>
    <property type="evidence" value="ECO:0007669"/>
    <property type="project" value="InterPro"/>
</dbReference>
<feature type="compositionally biased region" description="Polar residues" evidence="3">
    <location>
        <begin position="462"/>
        <end position="474"/>
    </location>
</feature>
<dbReference type="AlphaFoldDB" id="A0A854Q6I0"/>
<name>A0A854Q6I0_CRYNE</name>
<feature type="compositionally biased region" description="Polar residues" evidence="3">
    <location>
        <begin position="442"/>
        <end position="453"/>
    </location>
</feature>
<dbReference type="GO" id="GO:0140664">
    <property type="term" value="F:ATP-dependent DNA damage sensor activity"/>
    <property type="evidence" value="ECO:0007669"/>
    <property type="project" value="InterPro"/>
</dbReference>
<feature type="region of interest" description="Disordered" evidence="3">
    <location>
        <begin position="661"/>
        <end position="722"/>
    </location>
</feature>
<dbReference type="InterPro" id="IPR013507">
    <property type="entry name" value="DNA_mismatch_S5_2-like"/>
</dbReference>
<feature type="compositionally biased region" description="Polar residues" evidence="3">
    <location>
        <begin position="483"/>
        <end position="503"/>
    </location>
</feature>
<comment type="caution">
    <text evidence="6">The sequence shown here is derived from an EMBL/GenBank/DDBJ whole genome shotgun (WGS) entry which is preliminary data.</text>
</comment>
<dbReference type="InterPro" id="IPR014762">
    <property type="entry name" value="DNA_mismatch_repair_CS"/>
</dbReference>
<dbReference type="Pfam" id="PF01119">
    <property type="entry name" value="DNA_mis_repair"/>
    <property type="match status" value="1"/>
</dbReference>
<feature type="region of interest" description="Disordered" evidence="3">
    <location>
        <begin position="389"/>
        <end position="428"/>
    </location>
</feature>
<dbReference type="Proteomes" id="UP000199727">
    <property type="component" value="Unassembled WGS sequence"/>
</dbReference>
<dbReference type="Gene3D" id="3.30.230.10">
    <property type="match status" value="1"/>
</dbReference>
<proteinExistence type="inferred from homology"/>
<dbReference type="EMBL" id="AMKT01000083">
    <property type="protein sequence ID" value="OXG13165.1"/>
    <property type="molecule type" value="Genomic_DNA"/>
</dbReference>
<dbReference type="SMART" id="SM01340">
    <property type="entry name" value="DNA_mis_repair"/>
    <property type="match status" value="1"/>
</dbReference>
<evidence type="ECO:0000313" key="7">
    <source>
        <dbReference type="Proteomes" id="UP000199727"/>
    </source>
</evidence>
<protein>
    <submittedName>
        <fullName evidence="6">DNA mismatch repair protein PMS2</fullName>
    </submittedName>
</protein>
<dbReference type="InterPro" id="IPR042120">
    <property type="entry name" value="MutL_C_dimsub"/>
</dbReference>
<evidence type="ECO:0000256" key="3">
    <source>
        <dbReference type="SAM" id="MobiDB-lite"/>
    </source>
</evidence>
<feature type="compositionally biased region" description="Polar residues" evidence="3">
    <location>
        <begin position="661"/>
        <end position="675"/>
    </location>
</feature>
<dbReference type="FunFam" id="3.30.565.10:FF:000017">
    <property type="entry name" value="PMS1 homolog 1, mismatch repair system component"/>
    <property type="match status" value="1"/>
</dbReference>
<dbReference type="Pfam" id="PF13589">
    <property type="entry name" value="HATPase_c_3"/>
    <property type="match status" value="1"/>
</dbReference>
<dbReference type="Pfam" id="PF08676">
    <property type="entry name" value="MutL_C"/>
    <property type="match status" value="1"/>
</dbReference>
<feature type="compositionally biased region" description="Polar residues" evidence="3">
    <location>
        <begin position="695"/>
        <end position="704"/>
    </location>
</feature>
<feature type="compositionally biased region" description="Polar residues" evidence="3">
    <location>
        <begin position="532"/>
        <end position="541"/>
    </location>
</feature>